<keyword evidence="1" id="KW-0614">Plasmid</keyword>
<dbReference type="AlphaFoldDB" id="A0A023WZP3"/>
<proteinExistence type="predicted"/>
<gene>
    <name evidence="1" type="ORF">UIB01_22935</name>
</gene>
<dbReference type="EMBL" id="CP007510">
    <property type="protein sequence ID" value="AHY45279.1"/>
    <property type="molecule type" value="Genomic_DNA"/>
</dbReference>
<sequence length="122" mass="13014">MESVVATVSAVIEDGMCAAAISMALDQDFTQVRAEMEVRAIYRSASQRPLFIKDAVAHLVIEAIGAFAESEGFTGNRRAGFVRSWLGCPVGAHGSSDMLAGWQAGFSHPAKPQLETFLGIEP</sequence>
<reference evidence="1 2" key="1">
    <citation type="submission" date="2014-03" db="EMBL/GenBank/DDBJ databases">
        <title>Complete genome sequence of Pseudomonas stutzeri 19SMN4.</title>
        <authorList>
            <person name="Brunet-Galmes I."/>
            <person name="Nogales B."/>
            <person name="Busquets A."/>
            <person name="Pena A."/>
            <person name="Gomila M."/>
            <person name="Garcia-Valdes E."/>
            <person name="Lalucat J."/>
            <person name="Bennasar A."/>
            <person name="Bosch R."/>
        </authorList>
    </citation>
    <scope>NUCLEOTIDE SEQUENCE [LARGE SCALE GENOMIC DNA]</scope>
    <source>
        <strain evidence="1 2">19SMN4</strain>
        <plasmid evidence="2">Plasmid pLIB119</plasmid>
    </source>
</reference>
<dbReference type="PATRIC" id="fig|316.97.peg.4595"/>
<organism evidence="1 2">
    <name type="scientific">Stutzerimonas stutzeri</name>
    <name type="common">Pseudomonas stutzeri</name>
    <dbReference type="NCBI Taxonomy" id="316"/>
    <lineage>
        <taxon>Bacteria</taxon>
        <taxon>Pseudomonadati</taxon>
        <taxon>Pseudomonadota</taxon>
        <taxon>Gammaproteobacteria</taxon>
        <taxon>Pseudomonadales</taxon>
        <taxon>Pseudomonadaceae</taxon>
        <taxon>Stutzerimonas</taxon>
    </lineage>
</organism>
<accession>A0A023WZP3</accession>
<evidence type="ECO:0000313" key="2">
    <source>
        <dbReference type="Proteomes" id="UP000025238"/>
    </source>
</evidence>
<geneLocation type="plasmid" evidence="1 2">
    <name>pLIB119</name>
</geneLocation>
<protein>
    <submittedName>
        <fullName evidence="1">Uncharacterized protein</fullName>
    </submittedName>
</protein>
<dbReference type="Proteomes" id="UP000025238">
    <property type="component" value="Plasmid pLIB119"/>
</dbReference>
<dbReference type="KEGG" id="pstu:UIB01_22935"/>
<name>A0A023WZP3_STUST</name>
<evidence type="ECO:0000313" key="1">
    <source>
        <dbReference type="EMBL" id="AHY45279.1"/>
    </source>
</evidence>